<dbReference type="PANTHER" id="PTHR48065">
    <property type="entry name" value="OS10G0469600 PROTEIN"/>
    <property type="match status" value="1"/>
</dbReference>
<evidence type="ECO:0000313" key="2">
    <source>
        <dbReference type="Proteomes" id="UP000554482"/>
    </source>
</evidence>
<sequence length="123" mass="13707">MCLNMMYLISISTENTKFLIILDLTNVFFFFGCLWKDSRLNNNSLTGQIPMSLTNVSALQVLDLSNNRLIGPVPDNGSFSLFTPISFANNLDLCGPVTGQPCPGSPPFLPPPPLHLFHHHQYR</sequence>
<evidence type="ECO:0000313" key="1">
    <source>
        <dbReference type="EMBL" id="KAF5189715.1"/>
    </source>
</evidence>
<keyword evidence="2" id="KW-1185">Reference proteome</keyword>
<dbReference type="Gene3D" id="3.80.10.10">
    <property type="entry name" value="Ribonuclease Inhibitor"/>
    <property type="match status" value="1"/>
</dbReference>
<keyword evidence="1" id="KW-0675">Receptor</keyword>
<gene>
    <name evidence="1" type="ORF">FRX31_020698</name>
</gene>
<dbReference type="Pfam" id="PF00560">
    <property type="entry name" value="LRR_1"/>
    <property type="match status" value="1"/>
</dbReference>
<dbReference type="SUPFAM" id="SSF52058">
    <property type="entry name" value="L domain-like"/>
    <property type="match status" value="1"/>
</dbReference>
<dbReference type="PANTHER" id="PTHR48065:SF75">
    <property type="entry name" value="LEUCINE-RICH REPEAT-CONTAINING N-TERMINAL PLANT-TYPE DOMAIN-CONTAINING PROTEIN"/>
    <property type="match status" value="1"/>
</dbReference>
<dbReference type="InterPro" id="IPR032675">
    <property type="entry name" value="LRR_dom_sf"/>
</dbReference>
<dbReference type="AlphaFoldDB" id="A0A7J6W058"/>
<organism evidence="1 2">
    <name type="scientific">Thalictrum thalictroides</name>
    <name type="common">Rue-anemone</name>
    <name type="synonym">Anemone thalictroides</name>
    <dbReference type="NCBI Taxonomy" id="46969"/>
    <lineage>
        <taxon>Eukaryota</taxon>
        <taxon>Viridiplantae</taxon>
        <taxon>Streptophyta</taxon>
        <taxon>Embryophyta</taxon>
        <taxon>Tracheophyta</taxon>
        <taxon>Spermatophyta</taxon>
        <taxon>Magnoliopsida</taxon>
        <taxon>Ranunculales</taxon>
        <taxon>Ranunculaceae</taxon>
        <taxon>Thalictroideae</taxon>
        <taxon>Thalictrum</taxon>
    </lineage>
</organism>
<dbReference type="OrthoDB" id="1301874at2759"/>
<dbReference type="GO" id="GO:0016301">
    <property type="term" value="F:kinase activity"/>
    <property type="evidence" value="ECO:0007669"/>
    <property type="project" value="UniProtKB-KW"/>
</dbReference>
<dbReference type="Proteomes" id="UP000554482">
    <property type="component" value="Unassembled WGS sequence"/>
</dbReference>
<keyword evidence="1" id="KW-0808">Transferase</keyword>
<protein>
    <submittedName>
        <fullName evidence="1">Somatic embryogenesis receptor kinase</fullName>
    </submittedName>
</protein>
<accession>A0A7J6W058</accession>
<dbReference type="EMBL" id="JABWDY010025111">
    <property type="protein sequence ID" value="KAF5189715.1"/>
    <property type="molecule type" value="Genomic_DNA"/>
</dbReference>
<proteinExistence type="predicted"/>
<comment type="caution">
    <text evidence="1">The sequence shown here is derived from an EMBL/GenBank/DDBJ whole genome shotgun (WGS) entry which is preliminary data.</text>
</comment>
<name>A0A7J6W058_THATH</name>
<keyword evidence="1" id="KW-0418">Kinase</keyword>
<dbReference type="InterPro" id="IPR001611">
    <property type="entry name" value="Leu-rich_rpt"/>
</dbReference>
<reference evidence="1 2" key="1">
    <citation type="submission" date="2020-06" db="EMBL/GenBank/DDBJ databases">
        <title>Transcriptomic and genomic resources for Thalictrum thalictroides and T. hernandezii: Facilitating candidate gene discovery in an emerging model plant lineage.</title>
        <authorList>
            <person name="Arias T."/>
            <person name="Riano-Pachon D.M."/>
            <person name="Di Stilio V.S."/>
        </authorList>
    </citation>
    <scope>NUCLEOTIDE SEQUENCE [LARGE SCALE GENOMIC DNA]</scope>
    <source>
        <strain evidence="2">cv. WT478/WT964</strain>
        <tissue evidence="1">Leaves</tissue>
    </source>
</reference>